<dbReference type="Proteomes" id="UP000272627">
    <property type="component" value="Unassembled WGS sequence"/>
</dbReference>
<reference evidence="2 3" key="1">
    <citation type="submission" date="2018-08" db="EMBL/GenBank/DDBJ databases">
        <title>Recombination of ecologically and evolutionarily significant loci maintains genetic cohesion in the Pseudomonas syringae species complex.</title>
        <authorList>
            <person name="Dillon M."/>
            <person name="Thakur S."/>
            <person name="Almeida R.N.D."/>
            <person name="Weir B.S."/>
            <person name="Guttman D.S."/>
        </authorList>
    </citation>
    <scope>NUCLEOTIDE SEQUENCE [LARGE SCALE GENOMIC DNA]</scope>
    <source>
        <strain evidence="2 3">ICMP 8636</strain>
    </source>
</reference>
<protein>
    <submittedName>
        <fullName evidence="2">Uncharacterized protein</fullName>
    </submittedName>
</protein>
<dbReference type="EMBL" id="RBOA01000350">
    <property type="protein sequence ID" value="RML97663.1"/>
    <property type="molecule type" value="Genomic_DNA"/>
</dbReference>
<feature type="region of interest" description="Disordered" evidence="1">
    <location>
        <begin position="1"/>
        <end position="20"/>
    </location>
</feature>
<dbReference type="AlphaFoldDB" id="A0A3M3AB40"/>
<organism evidence="2 3">
    <name type="scientific">Pseudomonas amygdali pv. eriobotryae</name>
    <dbReference type="NCBI Taxonomy" id="129137"/>
    <lineage>
        <taxon>Bacteria</taxon>
        <taxon>Pseudomonadati</taxon>
        <taxon>Pseudomonadota</taxon>
        <taxon>Gammaproteobacteria</taxon>
        <taxon>Pseudomonadales</taxon>
        <taxon>Pseudomonadaceae</taxon>
        <taxon>Pseudomonas</taxon>
        <taxon>Pseudomonas amygdali</taxon>
    </lineage>
</organism>
<evidence type="ECO:0000313" key="3">
    <source>
        <dbReference type="Proteomes" id="UP000272627"/>
    </source>
</evidence>
<comment type="caution">
    <text evidence="2">The sequence shown here is derived from an EMBL/GenBank/DDBJ whole genome shotgun (WGS) entry which is preliminary data.</text>
</comment>
<proteinExistence type="predicted"/>
<sequence length="50" mass="5171">MSEEHGLRHTDTSRGRTSRNCAQPLQATAMTGTAIADGTPAITIIMAGAT</sequence>
<evidence type="ECO:0000256" key="1">
    <source>
        <dbReference type="SAM" id="MobiDB-lite"/>
    </source>
</evidence>
<name>A0A3M3AB40_PSEA0</name>
<evidence type="ECO:0000313" key="2">
    <source>
        <dbReference type="EMBL" id="RML97663.1"/>
    </source>
</evidence>
<gene>
    <name evidence="2" type="ORF">ALQ86_101640</name>
</gene>
<feature type="compositionally biased region" description="Basic and acidic residues" evidence="1">
    <location>
        <begin position="1"/>
        <end position="14"/>
    </location>
</feature>
<accession>A0A3M3AB40</accession>